<feature type="compositionally biased region" description="Basic residues" evidence="1">
    <location>
        <begin position="245"/>
        <end position="260"/>
    </location>
</feature>
<evidence type="ECO:0000313" key="3">
    <source>
        <dbReference type="Proteomes" id="UP000266841"/>
    </source>
</evidence>
<feature type="compositionally biased region" description="Basic and acidic residues" evidence="1">
    <location>
        <begin position="167"/>
        <end position="181"/>
    </location>
</feature>
<dbReference type="AlphaFoldDB" id="K0R928"/>
<organism evidence="2 3">
    <name type="scientific">Thalassiosira oceanica</name>
    <name type="common">Marine diatom</name>
    <dbReference type="NCBI Taxonomy" id="159749"/>
    <lineage>
        <taxon>Eukaryota</taxon>
        <taxon>Sar</taxon>
        <taxon>Stramenopiles</taxon>
        <taxon>Ochrophyta</taxon>
        <taxon>Bacillariophyta</taxon>
        <taxon>Coscinodiscophyceae</taxon>
        <taxon>Thalassiosirophycidae</taxon>
        <taxon>Thalassiosirales</taxon>
        <taxon>Thalassiosiraceae</taxon>
        <taxon>Thalassiosira</taxon>
    </lineage>
</organism>
<feature type="compositionally biased region" description="Basic and acidic residues" evidence="1">
    <location>
        <begin position="197"/>
        <end position="208"/>
    </location>
</feature>
<dbReference type="EMBL" id="AGNL01044642">
    <property type="protein sequence ID" value="EJK49580.1"/>
    <property type="molecule type" value="Genomic_DNA"/>
</dbReference>
<evidence type="ECO:0000313" key="2">
    <source>
        <dbReference type="EMBL" id="EJK49580.1"/>
    </source>
</evidence>
<feature type="compositionally biased region" description="Basic and acidic residues" evidence="1">
    <location>
        <begin position="136"/>
        <end position="158"/>
    </location>
</feature>
<gene>
    <name evidence="2" type="ORF">THAOC_31531</name>
</gene>
<dbReference type="eggNOG" id="KOG1970">
    <property type="taxonomic scope" value="Eukaryota"/>
</dbReference>
<dbReference type="Proteomes" id="UP000266841">
    <property type="component" value="Unassembled WGS sequence"/>
</dbReference>
<feature type="region of interest" description="Disordered" evidence="1">
    <location>
        <begin position="1"/>
        <end position="365"/>
    </location>
</feature>
<reference evidence="2 3" key="1">
    <citation type="journal article" date="2012" name="Genome Biol.">
        <title>Genome and low-iron response of an oceanic diatom adapted to chronic iron limitation.</title>
        <authorList>
            <person name="Lommer M."/>
            <person name="Specht M."/>
            <person name="Roy A.S."/>
            <person name="Kraemer L."/>
            <person name="Andreson R."/>
            <person name="Gutowska M.A."/>
            <person name="Wolf J."/>
            <person name="Bergner S.V."/>
            <person name="Schilhabel M.B."/>
            <person name="Klostermeier U.C."/>
            <person name="Beiko R.G."/>
            <person name="Rosenstiel P."/>
            <person name="Hippler M."/>
            <person name="Laroche J."/>
        </authorList>
    </citation>
    <scope>NUCLEOTIDE SEQUENCE [LARGE SCALE GENOMIC DNA]</scope>
    <source>
        <strain evidence="2 3">CCMP1005</strain>
    </source>
</reference>
<keyword evidence="3" id="KW-1185">Reference proteome</keyword>
<proteinExistence type="predicted"/>
<feature type="compositionally biased region" description="Basic and acidic residues" evidence="1">
    <location>
        <begin position="37"/>
        <end position="74"/>
    </location>
</feature>
<sequence length="621" mass="67412">REEDCEGDEAVRLREAGGQEESERHPAAAGARRLQRRREEEAEEEKTAGRRRQGEIEREGAAKAHRESVFRGHVDGQPPSPNAGRALRGAQEGRRRPLLPPRRQRRRRRRGQEELPAHPRRRAGNGQVDHGPCPRRRAEPRRYDLERHPGRVPSDRRLLVGAPVRRTAQELRGVSRGERPGPEPAGGPRGRLRRKRTLDGRRRQEGLGHPRRGAAQPPQRRGPGGLPIGHGATRPVDADADCAGGKRRGRGKARSGRPRAPRAGVAVELGARDGRDRSAPDQGEDEELPDQDCQKGRNRGRRAEGVLRGGAPGRRGGHEARCPQHAVPIRRREEKGRGKRKKGRERGGGGQQGDEDGDGASSSGKDARLSMFHALGKLLYAKRGPREEDDAGRSRFGSDPAISEAVRRAWDDGRPPLLFDPDRVLSTIEMGPDAGTSFVSYHCPDFHTDPTDLDGTIGTLSDAAVFLDRSMRAGGSGSDGPYPTDYAVALGGRAVAVFNRNPAPPRFRKLTAPESYGVMRKERENARRLVGIRGRLLASSSGDGGGAPRPSVGGLAEFVTDVLPHARIVRPGDADRALSGLHSYAREVGGGGKGAEDDDGGMGLLASENVLMEDDLVDGDW</sequence>
<protein>
    <submittedName>
        <fullName evidence="2">Uncharacterized protein</fullName>
    </submittedName>
</protein>
<comment type="caution">
    <text evidence="2">The sequence shown here is derived from an EMBL/GenBank/DDBJ whole genome shotgun (WGS) entry which is preliminary data.</text>
</comment>
<feature type="compositionally biased region" description="Basic and acidic residues" evidence="1">
    <location>
        <begin position="270"/>
        <end position="279"/>
    </location>
</feature>
<evidence type="ECO:0000256" key="1">
    <source>
        <dbReference type="SAM" id="MobiDB-lite"/>
    </source>
</evidence>
<feature type="non-terminal residue" evidence="2">
    <location>
        <position position="1"/>
    </location>
</feature>
<dbReference type="OrthoDB" id="10265971at2759"/>
<name>K0R928_THAOC</name>
<feature type="compositionally biased region" description="Basic and acidic residues" evidence="1">
    <location>
        <begin position="9"/>
        <end position="26"/>
    </location>
</feature>
<accession>K0R928</accession>